<reference evidence="2" key="1">
    <citation type="submission" date="2020-02" db="EMBL/GenBank/DDBJ databases">
        <authorList>
            <person name="Meier V. D."/>
        </authorList>
    </citation>
    <scope>NUCLEOTIDE SEQUENCE</scope>
    <source>
        <strain evidence="2">AVDCRST_MAG64</strain>
    </source>
</reference>
<dbReference type="AlphaFoldDB" id="A0A6J4N219"/>
<dbReference type="InterPro" id="IPR021857">
    <property type="entry name" value="DUF3467"/>
</dbReference>
<name>A0A6J4N219_9BACT</name>
<feature type="region of interest" description="Disordered" evidence="1">
    <location>
        <begin position="1"/>
        <end position="54"/>
    </location>
</feature>
<sequence length="175" mass="19438">MHPHARPPAAGPPTNNGGLGGERAGEARPAVRGHWRSPPNGAIVGRTVRDPESHRDERTRIMADEINPQQPQQSGEQQVQLLLDESQMKTSFANAYRIHTTAEEVVLDYGFNMANPNPQGGGQQLLFKVTDRIILSYPNVKRLALSLQQLVRQYEQRMGEIPTNPGQPRGPQPQR</sequence>
<evidence type="ECO:0000256" key="1">
    <source>
        <dbReference type="SAM" id="MobiDB-lite"/>
    </source>
</evidence>
<gene>
    <name evidence="2" type="ORF">AVDCRST_MAG64-294</name>
</gene>
<accession>A0A6J4N219</accession>
<dbReference type="Pfam" id="PF11950">
    <property type="entry name" value="DUF3467"/>
    <property type="match status" value="1"/>
</dbReference>
<proteinExistence type="predicted"/>
<protein>
    <recommendedName>
        <fullName evidence="3">DUF3467 domain-containing protein</fullName>
    </recommendedName>
</protein>
<dbReference type="EMBL" id="CADCUQ010000075">
    <property type="protein sequence ID" value="CAA9375801.1"/>
    <property type="molecule type" value="Genomic_DNA"/>
</dbReference>
<organism evidence="2">
    <name type="scientific">uncultured Phycisphaerae bacterium</name>
    <dbReference type="NCBI Taxonomy" id="904963"/>
    <lineage>
        <taxon>Bacteria</taxon>
        <taxon>Pseudomonadati</taxon>
        <taxon>Planctomycetota</taxon>
        <taxon>Phycisphaerae</taxon>
        <taxon>environmental samples</taxon>
    </lineage>
</organism>
<evidence type="ECO:0008006" key="3">
    <source>
        <dbReference type="Google" id="ProtNLM"/>
    </source>
</evidence>
<evidence type="ECO:0000313" key="2">
    <source>
        <dbReference type="EMBL" id="CAA9375801.1"/>
    </source>
</evidence>